<dbReference type="GO" id="GO:0005504">
    <property type="term" value="F:fatty acid binding"/>
    <property type="evidence" value="ECO:0007669"/>
    <property type="project" value="UniProtKB-ARBA"/>
</dbReference>
<evidence type="ECO:0000256" key="1">
    <source>
        <dbReference type="ARBA" id="ARBA00008390"/>
    </source>
</evidence>
<comment type="similarity">
    <text evidence="1 3">Belongs to the calycin superfamily. Fatty-acid binding protein (FABP) family.</text>
</comment>
<reference evidence="6" key="1">
    <citation type="submission" date="2022-11" db="UniProtKB">
        <authorList>
            <consortium name="WormBaseParasite"/>
        </authorList>
    </citation>
    <scope>IDENTIFICATION</scope>
</reference>
<evidence type="ECO:0000259" key="4">
    <source>
        <dbReference type="PROSITE" id="PS00214"/>
    </source>
</evidence>
<keyword evidence="2" id="KW-0446">Lipid-binding</keyword>
<dbReference type="Gene3D" id="2.40.128.20">
    <property type="match status" value="1"/>
</dbReference>
<dbReference type="WBParaSite" id="nRc.2.0.1.t06422-RA">
    <property type="protein sequence ID" value="nRc.2.0.1.t06422-RA"/>
    <property type="gene ID" value="nRc.2.0.1.g06422"/>
</dbReference>
<accession>A0A915HXY0</accession>
<evidence type="ECO:0000313" key="5">
    <source>
        <dbReference type="Proteomes" id="UP000887565"/>
    </source>
</evidence>
<dbReference type="PANTHER" id="PTHR11955">
    <property type="entry name" value="FATTY ACID BINDING PROTEIN"/>
    <property type="match status" value="1"/>
</dbReference>
<dbReference type="FunFam" id="2.40.128.20:FF:000001">
    <property type="entry name" value="Fatty acid-binding protein, adipocyte"/>
    <property type="match status" value="1"/>
</dbReference>
<dbReference type="Pfam" id="PF00061">
    <property type="entry name" value="Lipocalin"/>
    <property type="match status" value="1"/>
</dbReference>
<dbReference type="InterPro" id="IPR000463">
    <property type="entry name" value="Fatty_acid-bd"/>
</dbReference>
<dbReference type="CDD" id="cd00742">
    <property type="entry name" value="FABP"/>
    <property type="match status" value="1"/>
</dbReference>
<protein>
    <submittedName>
        <fullName evidence="6">Cytosolic fatty-acid binding proteins domain-containing protein</fullName>
    </submittedName>
</protein>
<organism evidence="5 6">
    <name type="scientific">Romanomermis culicivorax</name>
    <name type="common">Nematode worm</name>
    <dbReference type="NCBI Taxonomy" id="13658"/>
    <lineage>
        <taxon>Eukaryota</taxon>
        <taxon>Metazoa</taxon>
        <taxon>Ecdysozoa</taxon>
        <taxon>Nematoda</taxon>
        <taxon>Enoplea</taxon>
        <taxon>Dorylaimia</taxon>
        <taxon>Mermithida</taxon>
        <taxon>Mermithoidea</taxon>
        <taxon>Mermithidae</taxon>
        <taxon>Romanomermis</taxon>
    </lineage>
</organism>
<dbReference type="InterPro" id="IPR000566">
    <property type="entry name" value="Lipocln_cytosolic_FA-bd_dom"/>
</dbReference>
<proteinExistence type="inferred from homology"/>
<dbReference type="InterPro" id="IPR031259">
    <property type="entry name" value="ILBP"/>
</dbReference>
<name>A0A915HXY0_ROMCU</name>
<dbReference type="InterPro" id="IPR012674">
    <property type="entry name" value="Calycin"/>
</dbReference>
<sequence length="136" mass="15440">MDKFCGYYNMISSENFDEYMKKLGVGFALRMIGSKTKPSLEIVNNGEDFSIKTYSTFKNTELKFKLGESVDETTIDGRPMKTTFTLEGEKLVQKQVPVKEGDKHSVITREIVGENLVTRCECEGTEAVRTYVRGQK</sequence>
<dbReference type="AlphaFoldDB" id="A0A915HXY0"/>
<keyword evidence="5" id="KW-1185">Reference proteome</keyword>
<dbReference type="SUPFAM" id="SSF50814">
    <property type="entry name" value="Lipocalins"/>
    <property type="match status" value="1"/>
</dbReference>
<dbReference type="OMA" id="CIMGDVI"/>
<dbReference type="PROSITE" id="PS00214">
    <property type="entry name" value="FABP"/>
    <property type="match status" value="1"/>
</dbReference>
<feature type="domain" description="Cytosolic fatty-acid binding proteins" evidence="4">
    <location>
        <begin position="6"/>
        <end position="23"/>
    </location>
</feature>
<evidence type="ECO:0000256" key="2">
    <source>
        <dbReference type="ARBA" id="ARBA00023121"/>
    </source>
</evidence>
<keyword evidence="3" id="KW-0813">Transport</keyword>
<evidence type="ECO:0000313" key="6">
    <source>
        <dbReference type="WBParaSite" id="nRc.2.0.1.t06422-RA"/>
    </source>
</evidence>
<evidence type="ECO:0000256" key="3">
    <source>
        <dbReference type="RuleBase" id="RU003696"/>
    </source>
</evidence>
<dbReference type="Proteomes" id="UP000887565">
    <property type="component" value="Unplaced"/>
</dbReference>
<dbReference type="PRINTS" id="PR00178">
    <property type="entry name" value="FATTYACIDBP"/>
</dbReference>